<protein>
    <submittedName>
        <fullName evidence="4">Scca2/scca1 fusion protein isoform 1</fullName>
    </submittedName>
</protein>
<dbReference type="EMBL" id="AAWS01000003">
    <property type="protein sequence ID" value="EAY31428.1"/>
    <property type="molecule type" value="Genomic_DNA"/>
</dbReference>
<accession>A1ZEC0</accession>
<dbReference type="eggNOG" id="COG4826">
    <property type="taxonomic scope" value="Bacteria"/>
</dbReference>
<organism evidence="4 5">
    <name type="scientific">Microscilla marina ATCC 23134</name>
    <dbReference type="NCBI Taxonomy" id="313606"/>
    <lineage>
        <taxon>Bacteria</taxon>
        <taxon>Pseudomonadati</taxon>
        <taxon>Bacteroidota</taxon>
        <taxon>Cytophagia</taxon>
        <taxon>Cytophagales</taxon>
        <taxon>Microscillaceae</taxon>
        <taxon>Microscilla</taxon>
    </lineage>
</organism>
<name>A1ZEC0_MICM2</name>
<dbReference type="SUPFAM" id="SSF56574">
    <property type="entry name" value="Serpins"/>
    <property type="match status" value="1"/>
</dbReference>
<proteinExistence type="inferred from homology"/>
<dbReference type="InterPro" id="IPR000215">
    <property type="entry name" value="Serpin_fam"/>
</dbReference>
<evidence type="ECO:0000256" key="1">
    <source>
        <dbReference type="RuleBase" id="RU000411"/>
    </source>
</evidence>
<dbReference type="GO" id="GO:0005615">
    <property type="term" value="C:extracellular space"/>
    <property type="evidence" value="ECO:0007669"/>
    <property type="project" value="InterPro"/>
</dbReference>
<dbReference type="Gene3D" id="3.30.497.10">
    <property type="entry name" value="Antithrombin, subunit I, domain 2"/>
    <property type="match status" value="1"/>
</dbReference>
<dbReference type="InterPro" id="IPR036186">
    <property type="entry name" value="Serpin_sf"/>
</dbReference>
<dbReference type="MEROPS" id="I04.089"/>
<feature type="signal peptide" evidence="2">
    <location>
        <begin position="1"/>
        <end position="16"/>
    </location>
</feature>
<dbReference type="Gene3D" id="2.30.39.10">
    <property type="entry name" value="Alpha-1-antitrypsin, domain 1"/>
    <property type="match status" value="1"/>
</dbReference>
<dbReference type="InterPro" id="IPR042185">
    <property type="entry name" value="Serpin_sf_2"/>
</dbReference>
<evidence type="ECO:0000313" key="5">
    <source>
        <dbReference type="Proteomes" id="UP000004095"/>
    </source>
</evidence>
<reference evidence="4 5" key="1">
    <citation type="submission" date="2007-01" db="EMBL/GenBank/DDBJ databases">
        <authorList>
            <person name="Haygood M."/>
            <person name="Podell S."/>
            <person name="Anderson C."/>
            <person name="Hopkinson B."/>
            <person name="Roe K."/>
            <person name="Barbeau K."/>
            <person name="Gaasterland T."/>
            <person name="Ferriera S."/>
            <person name="Johnson J."/>
            <person name="Kravitz S."/>
            <person name="Beeson K."/>
            <person name="Sutton G."/>
            <person name="Rogers Y.-H."/>
            <person name="Friedman R."/>
            <person name="Frazier M."/>
            <person name="Venter J.C."/>
        </authorList>
    </citation>
    <scope>NUCLEOTIDE SEQUENCE [LARGE SCALE GENOMIC DNA]</scope>
    <source>
        <strain evidence="4 5">ATCC 23134</strain>
    </source>
</reference>
<evidence type="ECO:0000256" key="2">
    <source>
        <dbReference type="SAM" id="SignalP"/>
    </source>
</evidence>
<sequence length="403" mass="45628">MTLLLCLLCVSLQAQLLPNNPTVQGNTRFALQLYKQLSKASHQTQDNNVFVSPYSISSALAMTYAGAKGSTAQQMAHTLHFSPKSLDKDYQFLNHHFNHLNSKGLQLSIVNAIWGEKSKKFQPSFLKLNHTYYQAKLGKLDFKNQPKKSRIVINQWVAKKTQDKIKNLIPSGMISGNTRMVLTNAIYFQGKWKLRFDKSNTRKMNFIAHKITYPDIKFMHITNSIKYTENAILQAIELPYAGDKVSTVVLLPKHKNGLYQVEQWLTSKTYQALTTSLFHTKVILHLPKFKMTKNVPLKNALKALGMRIPFTKQADFSKIMQSESLVISEVVHKAFIEVSEKGTEAAAATAVIMSRPRSTSYNPEQPIPPKIFKADHPFMFIIKDNTTGSILFIGRLITPKQAI</sequence>
<dbReference type="InterPro" id="IPR042178">
    <property type="entry name" value="Serpin_sf_1"/>
</dbReference>
<evidence type="ECO:0000313" key="4">
    <source>
        <dbReference type="EMBL" id="EAY31428.1"/>
    </source>
</evidence>
<keyword evidence="2" id="KW-0732">Signal</keyword>
<dbReference type="Pfam" id="PF00079">
    <property type="entry name" value="Serpin"/>
    <property type="match status" value="1"/>
</dbReference>
<feature type="chain" id="PRO_5002642115" evidence="2">
    <location>
        <begin position="17"/>
        <end position="403"/>
    </location>
</feature>
<dbReference type="SMART" id="SM00093">
    <property type="entry name" value="SERPIN"/>
    <property type="match status" value="1"/>
</dbReference>
<evidence type="ECO:0000259" key="3">
    <source>
        <dbReference type="SMART" id="SM00093"/>
    </source>
</evidence>
<dbReference type="FunFam" id="3.30.497.10:FF:000001">
    <property type="entry name" value="Serine protease inhibitor"/>
    <property type="match status" value="1"/>
</dbReference>
<dbReference type="PANTHER" id="PTHR11461:SF211">
    <property type="entry name" value="GH10112P-RELATED"/>
    <property type="match status" value="1"/>
</dbReference>
<feature type="domain" description="Serpin" evidence="3">
    <location>
        <begin position="31"/>
        <end position="399"/>
    </location>
</feature>
<gene>
    <name evidence="4" type="ORF">M23134_04261</name>
</gene>
<dbReference type="InterPro" id="IPR023795">
    <property type="entry name" value="Serpin_CS"/>
</dbReference>
<dbReference type="PROSITE" id="PS00284">
    <property type="entry name" value="SERPIN"/>
    <property type="match status" value="1"/>
</dbReference>
<dbReference type="PANTHER" id="PTHR11461">
    <property type="entry name" value="SERINE PROTEASE INHIBITOR, SERPIN"/>
    <property type="match status" value="1"/>
</dbReference>
<dbReference type="CDD" id="cd19590">
    <property type="entry name" value="serpin_thermopin-like"/>
    <property type="match status" value="1"/>
</dbReference>
<dbReference type="AlphaFoldDB" id="A1ZEC0"/>
<comment type="caution">
    <text evidence="4">The sequence shown here is derived from an EMBL/GenBank/DDBJ whole genome shotgun (WGS) entry which is preliminary data.</text>
</comment>
<dbReference type="GO" id="GO:0004867">
    <property type="term" value="F:serine-type endopeptidase inhibitor activity"/>
    <property type="evidence" value="ECO:0007669"/>
    <property type="project" value="InterPro"/>
</dbReference>
<dbReference type="InterPro" id="IPR023796">
    <property type="entry name" value="Serpin_dom"/>
</dbReference>
<dbReference type="OrthoDB" id="9764871at2"/>
<comment type="similarity">
    <text evidence="1">Belongs to the serpin family.</text>
</comment>
<keyword evidence="5" id="KW-1185">Reference proteome</keyword>
<dbReference type="Proteomes" id="UP000004095">
    <property type="component" value="Unassembled WGS sequence"/>
</dbReference>